<keyword evidence="3" id="KW-0540">Nuclease</keyword>
<dbReference type="Pfam" id="PF01844">
    <property type="entry name" value="HNH"/>
    <property type="match status" value="1"/>
</dbReference>
<sequence>MAWSRKSNTRHVPYSVQRAVFRRDDYTCVRCDHRGEGRGDLHAGHVIAAADGGPATLGNLVTLCVPCHAEERPSPTSAPQPRPALPAGACRSRGTTRTADRRTDMASLVPASAGPGLGSHQTATATAPGIGHRDCVLDCTPVTATGHCAAPRSCITAADLGRPER</sequence>
<dbReference type="CDD" id="cd00085">
    <property type="entry name" value="HNHc"/>
    <property type="match status" value="1"/>
</dbReference>
<protein>
    <submittedName>
        <fullName evidence="3">HNH endonuclease</fullName>
    </submittedName>
</protein>
<dbReference type="InterPro" id="IPR003615">
    <property type="entry name" value="HNH_nuc"/>
</dbReference>
<evidence type="ECO:0000256" key="1">
    <source>
        <dbReference type="SAM" id="MobiDB-lite"/>
    </source>
</evidence>
<reference evidence="3 4" key="1">
    <citation type="submission" date="2019-10" db="EMBL/GenBank/DDBJ databases">
        <title>Draft Genome Assembly of Rhodococcus zopfii DSM44189.</title>
        <authorList>
            <person name="Sutton J.M."/>
            <person name="Akob D.M."/>
            <person name="Bushman T.J."/>
        </authorList>
    </citation>
    <scope>NUCLEOTIDE SEQUENCE [LARGE SCALE GENOMIC DNA]</scope>
    <source>
        <strain evidence="3 4">DSM 44189</strain>
    </source>
</reference>
<keyword evidence="3" id="KW-0255">Endonuclease</keyword>
<keyword evidence="4" id="KW-1185">Reference proteome</keyword>
<dbReference type="Proteomes" id="UP001275440">
    <property type="component" value="Unassembled WGS sequence"/>
</dbReference>
<proteinExistence type="predicted"/>
<name>A0ABU3WTS1_9NOCA</name>
<dbReference type="InterPro" id="IPR002711">
    <property type="entry name" value="HNH"/>
</dbReference>
<dbReference type="Gene3D" id="1.10.30.50">
    <property type="match status" value="1"/>
</dbReference>
<gene>
    <name evidence="3" type="ORF">F8M49_22090</name>
</gene>
<organism evidence="3 4">
    <name type="scientific">Rhodococcus zopfii</name>
    <dbReference type="NCBI Taxonomy" id="43772"/>
    <lineage>
        <taxon>Bacteria</taxon>
        <taxon>Bacillati</taxon>
        <taxon>Actinomycetota</taxon>
        <taxon>Actinomycetes</taxon>
        <taxon>Mycobacteriales</taxon>
        <taxon>Nocardiaceae</taxon>
        <taxon>Rhodococcus</taxon>
    </lineage>
</organism>
<evidence type="ECO:0000259" key="2">
    <source>
        <dbReference type="SMART" id="SM00507"/>
    </source>
</evidence>
<comment type="caution">
    <text evidence="3">The sequence shown here is derived from an EMBL/GenBank/DDBJ whole genome shotgun (WGS) entry which is preliminary data.</text>
</comment>
<evidence type="ECO:0000313" key="3">
    <source>
        <dbReference type="EMBL" id="MDV2477395.1"/>
    </source>
</evidence>
<dbReference type="SMART" id="SM00507">
    <property type="entry name" value="HNHc"/>
    <property type="match status" value="1"/>
</dbReference>
<feature type="region of interest" description="Disordered" evidence="1">
    <location>
        <begin position="70"/>
        <end position="105"/>
    </location>
</feature>
<keyword evidence="3" id="KW-0378">Hydrolase</keyword>
<dbReference type="GO" id="GO:0004519">
    <property type="term" value="F:endonuclease activity"/>
    <property type="evidence" value="ECO:0007669"/>
    <property type="project" value="UniProtKB-KW"/>
</dbReference>
<dbReference type="EMBL" id="WBMO01000004">
    <property type="protein sequence ID" value="MDV2477395.1"/>
    <property type="molecule type" value="Genomic_DNA"/>
</dbReference>
<feature type="domain" description="HNH nuclease" evidence="2">
    <location>
        <begin position="15"/>
        <end position="69"/>
    </location>
</feature>
<evidence type="ECO:0000313" key="4">
    <source>
        <dbReference type="Proteomes" id="UP001275440"/>
    </source>
</evidence>
<accession>A0ABU3WTS1</accession>